<feature type="transmembrane region" description="Helical" evidence="8">
    <location>
        <begin position="301"/>
        <end position="323"/>
    </location>
</feature>
<comment type="subcellular location">
    <subcellularLocation>
        <location evidence="1">Membrane</location>
        <topology evidence="1">Multi-pass membrane protein</topology>
    </subcellularLocation>
</comment>
<feature type="compositionally biased region" description="Basic and acidic residues" evidence="7">
    <location>
        <begin position="77"/>
        <end position="90"/>
    </location>
</feature>
<evidence type="ECO:0000256" key="8">
    <source>
        <dbReference type="SAM" id="Phobius"/>
    </source>
</evidence>
<feature type="transmembrane region" description="Helical" evidence="8">
    <location>
        <begin position="217"/>
        <end position="237"/>
    </location>
</feature>
<dbReference type="Gene3D" id="3.30.70.2080">
    <property type="match status" value="1"/>
</dbReference>
<keyword evidence="3 8" id="KW-0812">Transmembrane</keyword>
<evidence type="ECO:0000256" key="5">
    <source>
        <dbReference type="ARBA" id="ARBA00022989"/>
    </source>
</evidence>
<keyword evidence="12" id="KW-1185">Reference proteome</keyword>
<dbReference type="SUPFAM" id="SSF144091">
    <property type="entry name" value="Rhomboid-like"/>
    <property type="match status" value="1"/>
</dbReference>
<keyword evidence="6 8" id="KW-0472">Membrane</keyword>
<keyword evidence="5 8" id="KW-1133">Transmembrane helix</keyword>
<reference evidence="12" key="1">
    <citation type="journal article" date="2019" name="Int. J. Syst. Evol. Microbiol.">
        <title>The Global Catalogue of Microorganisms (GCM) 10K type strain sequencing project: providing services to taxonomists for standard genome sequencing and annotation.</title>
        <authorList>
            <consortium name="The Broad Institute Genomics Platform"/>
            <consortium name="The Broad Institute Genome Sequencing Center for Infectious Disease"/>
            <person name="Wu L."/>
            <person name="Ma J."/>
        </authorList>
    </citation>
    <scope>NUCLEOTIDE SEQUENCE [LARGE SCALE GENOMIC DNA]</scope>
    <source>
        <strain evidence="12">CCUG 54356</strain>
    </source>
</reference>
<evidence type="ECO:0000256" key="6">
    <source>
        <dbReference type="ARBA" id="ARBA00023136"/>
    </source>
</evidence>
<protein>
    <submittedName>
        <fullName evidence="11">Rhomboid family intramembrane serine protease</fullName>
        <ecNumber evidence="11">3.4.21.105</ecNumber>
    </submittedName>
</protein>
<keyword evidence="11" id="KW-0645">Protease</keyword>
<dbReference type="InterPro" id="IPR038244">
    <property type="entry name" value="NRho_sf"/>
</dbReference>
<dbReference type="InterPro" id="IPR050925">
    <property type="entry name" value="Rhomboid_protease_S54"/>
</dbReference>
<organism evidence="11 12">
    <name type="scientific">Microbulbifer celer</name>
    <dbReference type="NCBI Taxonomy" id="435905"/>
    <lineage>
        <taxon>Bacteria</taxon>
        <taxon>Pseudomonadati</taxon>
        <taxon>Pseudomonadota</taxon>
        <taxon>Gammaproteobacteria</taxon>
        <taxon>Cellvibrionales</taxon>
        <taxon>Microbulbiferaceae</taxon>
        <taxon>Microbulbifer</taxon>
    </lineage>
</organism>
<dbReference type="Proteomes" id="UP001597264">
    <property type="component" value="Unassembled WGS sequence"/>
</dbReference>
<gene>
    <name evidence="11" type="ORF">ACFQ2X_05185</name>
</gene>
<dbReference type="RefSeq" id="WP_230436160.1">
    <property type="nucleotide sequence ID" value="NZ_CP087715.1"/>
</dbReference>
<dbReference type="Pfam" id="PF16733">
    <property type="entry name" value="NRho"/>
    <property type="match status" value="1"/>
</dbReference>
<evidence type="ECO:0000256" key="1">
    <source>
        <dbReference type="ARBA" id="ARBA00004141"/>
    </source>
</evidence>
<evidence type="ECO:0000256" key="3">
    <source>
        <dbReference type="ARBA" id="ARBA00022692"/>
    </source>
</evidence>
<dbReference type="EMBL" id="JBHTLR010000005">
    <property type="protein sequence ID" value="MFD1215985.1"/>
    <property type="molecule type" value="Genomic_DNA"/>
</dbReference>
<dbReference type="PANTHER" id="PTHR43731:SF14">
    <property type="entry name" value="PRESENILIN-ASSOCIATED RHOMBOID-LIKE PROTEIN, MITOCHONDRIAL"/>
    <property type="match status" value="1"/>
</dbReference>
<feature type="transmembrane region" description="Helical" evidence="8">
    <location>
        <begin position="183"/>
        <end position="205"/>
    </location>
</feature>
<accession>A0ABW3U838</accession>
<dbReference type="EC" id="3.4.21.105" evidence="11"/>
<dbReference type="Gene3D" id="1.20.1540.10">
    <property type="entry name" value="Rhomboid-like"/>
    <property type="match status" value="1"/>
</dbReference>
<evidence type="ECO:0000313" key="12">
    <source>
        <dbReference type="Proteomes" id="UP001597264"/>
    </source>
</evidence>
<dbReference type="GO" id="GO:0006508">
    <property type="term" value="P:proteolysis"/>
    <property type="evidence" value="ECO:0007669"/>
    <property type="project" value="UniProtKB-KW"/>
</dbReference>
<dbReference type="InterPro" id="IPR035952">
    <property type="entry name" value="Rhomboid-like_sf"/>
</dbReference>
<dbReference type="GO" id="GO:0008233">
    <property type="term" value="F:peptidase activity"/>
    <property type="evidence" value="ECO:0007669"/>
    <property type="project" value="UniProtKB-KW"/>
</dbReference>
<dbReference type="PANTHER" id="PTHR43731">
    <property type="entry name" value="RHOMBOID PROTEASE"/>
    <property type="match status" value="1"/>
</dbReference>
<evidence type="ECO:0000259" key="10">
    <source>
        <dbReference type="Pfam" id="PF16733"/>
    </source>
</evidence>
<evidence type="ECO:0000256" key="2">
    <source>
        <dbReference type="ARBA" id="ARBA00009045"/>
    </source>
</evidence>
<feature type="domain" description="Peptidase S54 rhomboid" evidence="9">
    <location>
        <begin position="178"/>
        <end position="318"/>
    </location>
</feature>
<comment type="similarity">
    <text evidence="2">Belongs to the peptidase S54 family.</text>
</comment>
<evidence type="ECO:0000313" key="11">
    <source>
        <dbReference type="EMBL" id="MFD1215985.1"/>
    </source>
</evidence>
<feature type="region of interest" description="Disordered" evidence="7">
    <location>
        <begin position="77"/>
        <end position="114"/>
    </location>
</feature>
<keyword evidence="4 11" id="KW-0378">Hydrolase</keyword>
<feature type="transmembrane region" description="Helical" evidence="8">
    <location>
        <begin position="243"/>
        <end position="263"/>
    </location>
</feature>
<feature type="transmembrane region" description="Helical" evidence="8">
    <location>
        <begin position="128"/>
        <end position="146"/>
    </location>
</feature>
<name>A0ABW3U838_9GAMM</name>
<comment type="caution">
    <text evidence="11">The sequence shown here is derived from an EMBL/GenBank/DDBJ whole genome shotgun (WGS) entry which is preliminary data.</text>
</comment>
<sequence>MSEWLTVCEFPLGEDLTPVASFIRRHQLPLRITEERNHQRVSSPVAQLVEPMRTLLQDWHAGRVDLQQITVQMKRVEGEAEPSVIDREADQSTPPAGEPSVATEASDESAPRPGAAPFSVIPDWPLRSTPVCLVLIALCFIGWFLLRHNLFGPLIIEPQQPGDFTVPDSTLSQQLSRGEFWRLWTPAIVHFSLVHALFNSLGIWILGRTLEARAGSLWFAALVLLSAPVSNLAQYYVSPENLFGGMSGVVYALVGAIFVIQWWRPGWREVPRSIIWAAIAWYLLCMSGIVDYFLPGGIANAAHLGGLLSGLLLGFLFCIGGGARRYFPDSGPSGNRSAPDSKSF</sequence>
<dbReference type="Pfam" id="PF01694">
    <property type="entry name" value="Rhomboid"/>
    <property type="match status" value="1"/>
</dbReference>
<feature type="domain" description="Rhomboid protease N-terminal" evidence="10">
    <location>
        <begin position="3"/>
        <end position="67"/>
    </location>
</feature>
<dbReference type="InterPro" id="IPR031976">
    <property type="entry name" value="NRho"/>
</dbReference>
<evidence type="ECO:0000259" key="9">
    <source>
        <dbReference type="Pfam" id="PF01694"/>
    </source>
</evidence>
<dbReference type="InterPro" id="IPR022764">
    <property type="entry name" value="Peptidase_S54_rhomboid_dom"/>
</dbReference>
<feature type="transmembrane region" description="Helical" evidence="8">
    <location>
        <begin position="275"/>
        <end position="295"/>
    </location>
</feature>
<evidence type="ECO:0000256" key="4">
    <source>
        <dbReference type="ARBA" id="ARBA00022801"/>
    </source>
</evidence>
<proteinExistence type="inferred from homology"/>
<evidence type="ECO:0000256" key="7">
    <source>
        <dbReference type="SAM" id="MobiDB-lite"/>
    </source>
</evidence>